<evidence type="ECO:0000256" key="2">
    <source>
        <dbReference type="ARBA" id="ARBA00009773"/>
    </source>
</evidence>
<keyword evidence="4" id="KW-1003">Cell membrane</keyword>
<feature type="transmembrane region" description="Helical" evidence="9">
    <location>
        <begin position="284"/>
        <end position="305"/>
    </location>
</feature>
<feature type="transmembrane region" description="Helical" evidence="9">
    <location>
        <begin position="31"/>
        <end position="51"/>
    </location>
</feature>
<sequence length="461" mass="48600">MATASRAGKNDRTHRPHGGIVRLPGVVPASLVVAAGWCWRLLVVAGAFLALSALFTKLYLVVLPVFFALLLAALLHPLVALLRRLRFTRPLATWITIVVALVVLGGVGWFVERQASANYASMVNQVEDLFNEAKRYVDVLPGTNSDQLQQLQQQLVDALRKNSQTIASGVITVGTAAVELITGLIVTLFLTFFFLDEGDRIWSWLVRLFPASVQVSVRGAGYRAWHVLSGWVVGTAIIALIHGVVIGLVLFFLGVPLAVPLAVLVFIGSFIPIIGAFLFGGLAVLVALITQGPVAGLIMLAVLIVEDQLEAHLFQPLIVGRAVKLHPVVIVLSLTGGALVAGVFGAILAIPIVASVHASVKYLTGVEDLHGQPRRAGEDRMKPEPPAEYAPLPLYANRSAETGRDGKTNNDLVTSADGPGADGPGADGPGADGAGDEGSSGGNESPPTEPAEDDRPDPQSP</sequence>
<evidence type="ECO:0000256" key="6">
    <source>
        <dbReference type="ARBA" id="ARBA00022989"/>
    </source>
</evidence>
<proteinExistence type="inferred from homology"/>
<feature type="compositionally biased region" description="Gly residues" evidence="8">
    <location>
        <begin position="420"/>
        <end position="441"/>
    </location>
</feature>
<gene>
    <name evidence="10" type="ORF">IV500_14875</name>
</gene>
<comment type="subcellular location">
    <subcellularLocation>
        <location evidence="1">Cell membrane</location>
        <topology evidence="1">Multi-pass membrane protein</topology>
    </subcellularLocation>
</comment>
<dbReference type="RefSeq" id="WP_196397591.1">
    <property type="nucleotide sequence ID" value="NZ_JADNYM010000019.1"/>
</dbReference>
<feature type="compositionally biased region" description="Basic and acidic residues" evidence="8">
    <location>
        <begin position="372"/>
        <end position="385"/>
    </location>
</feature>
<feature type="transmembrane region" description="Helical" evidence="9">
    <location>
        <begin position="228"/>
        <end position="253"/>
    </location>
</feature>
<evidence type="ECO:0000313" key="10">
    <source>
        <dbReference type="EMBL" id="MBG0740661.1"/>
    </source>
</evidence>
<dbReference type="AlphaFoldDB" id="A0A931CR66"/>
<dbReference type="PANTHER" id="PTHR21716:SF53">
    <property type="entry name" value="PERMEASE PERM-RELATED"/>
    <property type="match status" value="1"/>
</dbReference>
<evidence type="ECO:0000256" key="3">
    <source>
        <dbReference type="ARBA" id="ARBA00022448"/>
    </source>
</evidence>
<feature type="transmembrane region" description="Helical" evidence="9">
    <location>
        <begin position="170"/>
        <end position="195"/>
    </location>
</feature>
<evidence type="ECO:0000256" key="1">
    <source>
        <dbReference type="ARBA" id="ARBA00004651"/>
    </source>
</evidence>
<evidence type="ECO:0000256" key="5">
    <source>
        <dbReference type="ARBA" id="ARBA00022692"/>
    </source>
</evidence>
<dbReference type="Pfam" id="PF01594">
    <property type="entry name" value="AI-2E_transport"/>
    <property type="match status" value="1"/>
</dbReference>
<protein>
    <submittedName>
        <fullName evidence="10">AI-2E family transporter</fullName>
    </submittedName>
</protein>
<keyword evidence="6 9" id="KW-1133">Transmembrane helix</keyword>
<keyword evidence="7 9" id="KW-0472">Membrane</keyword>
<comment type="caution">
    <text evidence="10">The sequence shown here is derived from an EMBL/GenBank/DDBJ whole genome shotgun (WGS) entry which is preliminary data.</text>
</comment>
<organism evidence="10 11">
    <name type="scientific">Arthrobacter terrae</name>
    <dbReference type="NCBI Taxonomy" id="2935737"/>
    <lineage>
        <taxon>Bacteria</taxon>
        <taxon>Bacillati</taxon>
        <taxon>Actinomycetota</taxon>
        <taxon>Actinomycetes</taxon>
        <taxon>Micrococcales</taxon>
        <taxon>Micrococcaceae</taxon>
        <taxon>Arthrobacter</taxon>
    </lineage>
</organism>
<evidence type="ECO:0000256" key="7">
    <source>
        <dbReference type="ARBA" id="ARBA00023136"/>
    </source>
</evidence>
<keyword evidence="3" id="KW-0813">Transport</keyword>
<evidence type="ECO:0000256" key="8">
    <source>
        <dbReference type="SAM" id="MobiDB-lite"/>
    </source>
</evidence>
<evidence type="ECO:0000313" key="11">
    <source>
        <dbReference type="Proteomes" id="UP000655366"/>
    </source>
</evidence>
<feature type="transmembrane region" description="Helical" evidence="9">
    <location>
        <begin position="325"/>
        <end position="354"/>
    </location>
</feature>
<name>A0A931CR66_9MICC</name>
<reference evidence="10 11" key="1">
    <citation type="submission" date="2020-11" db="EMBL/GenBank/DDBJ databases">
        <title>Arthrobacter antarcticus sp. nov., isolated from Antarctic Soil.</title>
        <authorList>
            <person name="Li J."/>
        </authorList>
    </citation>
    <scope>NUCLEOTIDE SEQUENCE [LARGE SCALE GENOMIC DNA]</scope>
    <source>
        <strain evidence="10 11">Z1-20</strain>
    </source>
</reference>
<feature type="compositionally biased region" description="Low complexity" evidence="8">
    <location>
        <begin position="387"/>
        <end position="396"/>
    </location>
</feature>
<feature type="transmembrane region" description="Helical" evidence="9">
    <location>
        <begin position="259"/>
        <end position="279"/>
    </location>
</feature>
<dbReference type="PANTHER" id="PTHR21716">
    <property type="entry name" value="TRANSMEMBRANE PROTEIN"/>
    <property type="match status" value="1"/>
</dbReference>
<accession>A0A931CR66</accession>
<feature type="transmembrane region" description="Helical" evidence="9">
    <location>
        <begin position="91"/>
        <end position="111"/>
    </location>
</feature>
<evidence type="ECO:0000256" key="4">
    <source>
        <dbReference type="ARBA" id="ARBA00022475"/>
    </source>
</evidence>
<keyword evidence="11" id="KW-1185">Reference proteome</keyword>
<feature type="transmembrane region" description="Helical" evidence="9">
    <location>
        <begin position="58"/>
        <end position="79"/>
    </location>
</feature>
<comment type="similarity">
    <text evidence="2">Belongs to the autoinducer-2 exporter (AI-2E) (TC 2.A.86) family.</text>
</comment>
<dbReference type="GO" id="GO:0055085">
    <property type="term" value="P:transmembrane transport"/>
    <property type="evidence" value="ECO:0007669"/>
    <property type="project" value="TreeGrafter"/>
</dbReference>
<dbReference type="Proteomes" id="UP000655366">
    <property type="component" value="Unassembled WGS sequence"/>
</dbReference>
<dbReference type="EMBL" id="JADNYM010000019">
    <property type="protein sequence ID" value="MBG0740661.1"/>
    <property type="molecule type" value="Genomic_DNA"/>
</dbReference>
<evidence type="ECO:0000256" key="9">
    <source>
        <dbReference type="SAM" id="Phobius"/>
    </source>
</evidence>
<feature type="region of interest" description="Disordered" evidence="8">
    <location>
        <begin position="372"/>
        <end position="461"/>
    </location>
</feature>
<dbReference type="GO" id="GO:0005886">
    <property type="term" value="C:plasma membrane"/>
    <property type="evidence" value="ECO:0007669"/>
    <property type="project" value="UniProtKB-SubCell"/>
</dbReference>
<dbReference type="InterPro" id="IPR002549">
    <property type="entry name" value="AI-2E-like"/>
</dbReference>
<keyword evidence="5 9" id="KW-0812">Transmembrane</keyword>